<evidence type="ECO:0000256" key="1">
    <source>
        <dbReference type="SAM" id="MobiDB-lite"/>
    </source>
</evidence>
<reference evidence="3 4" key="1">
    <citation type="submission" date="2014-06" db="EMBL/GenBank/DDBJ databases">
        <authorList>
            <person name="Swart Estienne"/>
        </authorList>
    </citation>
    <scope>NUCLEOTIDE SEQUENCE [LARGE SCALE GENOMIC DNA]</scope>
    <source>
        <strain evidence="3 4">130c</strain>
    </source>
</reference>
<keyword evidence="2" id="KW-1133">Transmembrane helix</keyword>
<keyword evidence="2" id="KW-0472">Membrane</keyword>
<gene>
    <name evidence="3" type="primary">Contig14790.g15756</name>
    <name evidence="3" type="ORF">STYLEM_6900</name>
</gene>
<name>A0A078A7V9_STYLE</name>
<dbReference type="OrthoDB" id="10672989at2759"/>
<dbReference type="InParanoid" id="A0A078A7V9"/>
<protein>
    <recommendedName>
        <fullName evidence="5">Transmembrane protein</fullName>
    </recommendedName>
</protein>
<organism evidence="3 4">
    <name type="scientific">Stylonychia lemnae</name>
    <name type="common">Ciliate</name>
    <dbReference type="NCBI Taxonomy" id="5949"/>
    <lineage>
        <taxon>Eukaryota</taxon>
        <taxon>Sar</taxon>
        <taxon>Alveolata</taxon>
        <taxon>Ciliophora</taxon>
        <taxon>Intramacronucleata</taxon>
        <taxon>Spirotrichea</taxon>
        <taxon>Stichotrichia</taxon>
        <taxon>Sporadotrichida</taxon>
        <taxon>Oxytrichidae</taxon>
        <taxon>Stylonychinae</taxon>
        <taxon>Stylonychia</taxon>
    </lineage>
</organism>
<feature type="compositionally biased region" description="Basic residues" evidence="1">
    <location>
        <begin position="182"/>
        <end position="196"/>
    </location>
</feature>
<feature type="transmembrane region" description="Helical" evidence="2">
    <location>
        <begin position="145"/>
        <end position="172"/>
    </location>
</feature>
<evidence type="ECO:0000256" key="2">
    <source>
        <dbReference type="SAM" id="Phobius"/>
    </source>
</evidence>
<dbReference type="EMBL" id="CCKQ01006615">
    <property type="protein sequence ID" value="CDW77931.1"/>
    <property type="molecule type" value="Genomic_DNA"/>
</dbReference>
<feature type="region of interest" description="Disordered" evidence="1">
    <location>
        <begin position="182"/>
        <end position="225"/>
    </location>
</feature>
<dbReference type="Proteomes" id="UP000039865">
    <property type="component" value="Unassembled WGS sequence"/>
</dbReference>
<evidence type="ECO:0000313" key="3">
    <source>
        <dbReference type="EMBL" id="CDW77931.1"/>
    </source>
</evidence>
<sequence>MFMIVAEQASQLNYDFAQNCENLNSTTMLYEFQYAYDKGEGLLCSQDCVCSGNPIIFGINQNDTSMAYYNMTNGVYNAQRCGNYSFNFSPLVRDNYVGIFKQIEAENDCSGACKLASKYIFSNINDGIPQQTCLQHLKRAISNNLYIYLSGISFLNAQFFCAILAMAITCLVKCKRTYCPKKKTSKKGKKSAKKPKGKIEKGEKIADTDDSIEMEDKGPRFGKFI</sequence>
<feature type="compositionally biased region" description="Basic and acidic residues" evidence="1">
    <location>
        <begin position="197"/>
        <end position="207"/>
    </location>
</feature>
<keyword evidence="4" id="KW-1185">Reference proteome</keyword>
<evidence type="ECO:0000313" key="4">
    <source>
        <dbReference type="Proteomes" id="UP000039865"/>
    </source>
</evidence>
<dbReference type="AlphaFoldDB" id="A0A078A7V9"/>
<keyword evidence="2" id="KW-0812">Transmembrane</keyword>
<proteinExistence type="predicted"/>
<evidence type="ECO:0008006" key="5">
    <source>
        <dbReference type="Google" id="ProtNLM"/>
    </source>
</evidence>
<accession>A0A078A7V9</accession>